<comment type="caution">
    <text evidence="7">The sequence shown here is derived from an EMBL/GenBank/DDBJ whole genome shotgun (WGS) entry which is preliminary data.</text>
</comment>
<dbReference type="PANTHER" id="PTHR30055">
    <property type="entry name" value="HTH-TYPE TRANSCRIPTIONAL REGULATOR RUTR"/>
    <property type="match status" value="1"/>
</dbReference>
<evidence type="ECO:0000313" key="7">
    <source>
        <dbReference type="EMBL" id="MBB5431251.1"/>
    </source>
</evidence>
<dbReference type="GO" id="GO:0000976">
    <property type="term" value="F:transcription cis-regulatory region binding"/>
    <property type="evidence" value="ECO:0007669"/>
    <property type="project" value="TreeGrafter"/>
</dbReference>
<dbReference type="InterPro" id="IPR039538">
    <property type="entry name" value="BetI_C"/>
</dbReference>
<feature type="DNA-binding region" description="H-T-H motif" evidence="5">
    <location>
        <begin position="31"/>
        <end position="50"/>
    </location>
</feature>
<keyword evidence="1" id="KW-0678">Repressor</keyword>
<keyword evidence="3 5" id="KW-0238">DNA-binding</keyword>
<keyword evidence="8" id="KW-1185">Reference proteome</keyword>
<feature type="domain" description="HTH tetR-type" evidence="6">
    <location>
        <begin position="8"/>
        <end position="68"/>
    </location>
</feature>
<dbReference type="PANTHER" id="PTHR30055:SF234">
    <property type="entry name" value="HTH-TYPE TRANSCRIPTIONAL REGULATOR BETI"/>
    <property type="match status" value="1"/>
</dbReference>
<sequence>MPARIDPRQRRRHVVEAAFRLVVAEGIDGLSLRKVAAEAGLNIGSVRHFFDGHEDLLAAAAEEAGDRMGRRLAHHPVDGLRGLAGAEALDALQALVEEVLPVDAERRDESIVVLELILAARTRPVFRPISERMSADLHRVVADALAALGADDPDAKAYQVTAVIGGLTIDTVTPHGSLTAERLRATLRAHLAMLLGVPPAPYEKN</sequence>
<dbReference type="InterPro" id="IPR036271">
    <property type="entry name" value="Tet_transcr_reg_TetR-rel_C_sf"/>
</dbReference>
<name>A0A7W8QIY6_9ACTN</name>
<evidence type="ECO:0000256" key="3">
    <source>
        <dbReference type="ARBA" id="ARBA00023125"/>
    </source>
</evidence>
<dbReference type="EMBL" id="JACHDB010000001">
    <property type="protein sequence ID" value="MBB5431251.1"/>
    <property type="molecule type" value="Genomic_DNA"/>
</dbReference>
<dbReference type="InterPro" id="IPR009057">
    <property type="entry name" value="Homeodomain-like_sf"/>
</dbReference>
<dbReference type="Proteomes" id="UP000572635">
    <property type="component" value="Unassembled WGS sequence"/>
</dbReference>
<dbReference type="RefSeq" id="WP_184390650.1">
    <property type="nucleotide sequence ID" value="NZ_BAAAJD010000007.1"/>
</dbReference>
<dbReference type="SUPFAM" id="SSF48498">
    <property type="entry name" value="Tetracyclin repressor-like, C-terminal domain"/>
    <property type="match status" value="1"/>
</dbReference>
<dbReference type="PROSITE" id="PS50977">
    <property type="entry name" value="HTH_TETR_2"/>
    <property type="match status" value="1"/>
</dbReference>
<evidence type="ECO:0000256" key="5">
    <source>
        <dbReference type="PROSITE-ProRule" id="PRU00335"/>
    </source>
</evidence>
<evidence type="ECO:0000256" key="1">
    <source>
        <dbReference type="ARBA" id="ARBA00022491"/>
    </source>
</evidence>
<proteinExistence type="predicted"/>
<accession>A0A7W8QIY6</accession>
<dbReference type="InterPro" id="IPR050109">
    <property type="entry name" value="HTH-type_TetR-like_transc_reg"/>
</dbReference>
<dbReference type="SUPFAM" id="SSF46689">
    <property type="entry name" value="Homeodomain-like"/>
    <property type="match status" value="1"/>
</dbReference>
<gene>
    <name evidence="7" type="ORF">HDA36_001335</name>
</gene>
<keyword evidence="4" id="KW-0804">Transcription</keyword>
<dbReference type="Gene3D" id="1.10.357.10">
    <property type="entry name" value="Tetracycline Repressor, domain 2"/>
    <property type="match status" value="1"/>
</dbReference>
<evidence type="ECO:0000256" key="4">
    <source>
        <dbReference type="ARBA" id="ARBA00023163"/>
    </source>
</evidence>
<evidence type="ECO:0000313" key="8">
    <source>
        <dbReference type="Proteomes" id="UP000572635"/>
    </source>
</evidence>
<reference evidence="7 8" key="1">
    <citation type="submission" date="2020-08" db="EMBL/GenBank/DDBJ databases">
        <title>Sequencing the genomes of 1000 actinobacteria strains.</title>
        <authorList>
            <person name="Klenk H.-P."/>
        </authorList>
    </citation>
    <scope>NUCLEOTIDE SEQUENCE [LARGE SCALE GENOMIC DNA]</scope>
    <source>
        <strain evidence="7 8">DSM 44551</strain>
    </source>
</reference>
<dbReference type="GO" id="GO:0003700">
    <property type="term" value="F:DNA-binding transcription factor activity"/>
    <property type="evidence" value="ECO:0007669"/>
    <property type="project" value="TreeGrafter"/>
</dbReference>
<dbReference type="InterPro" id="IPR001647">
    <property type="entry name" value="HTH_TetR"/>
</dbReference>
<dbReference type="AlphaFoldDB" id="A0A7W8QIY6"/>
<keyword evidence="2" id="KW-0805">Transcription regulation</keyword>
<evidence type="ECO:0000256" key="2">
    <source>
        <dbReference type="ARBA" id="ARBA00023015"/>
    </source>
</evidence>
<evidence type="ECO:0000259" key="6">
    <source>
        <dbReference type="PROSITE" id="PS50977"/>
    </source>
</evidence>
<protein>
    <submittedName>
        <fullName evidence="7">AcrR family transcriptional regulator</fullName>
    </submittedName>
</protein>
<dbReference type="Pfam" id="PF13977">
    <property type="entry name" value="TetR_C_6"/>
    <property type="match status" value="1"/>
</dbReference>
<dbReference type="Pfam" id="PF00440">
    <property type="entry name" value="TetR_N"/>
    <property type="match status" value="1"/>
</dbReference>
<organism evidence="7 8">
    <name type="scientific">Nocardiopsis composta</name>
    <dbReference type="NCBI Taxonomy" id="157465"/>
    <lineage>
        <taxon>Bacteria</taxon>
        <taxon>Bacillati</taxon>
        <taxon>Actinomycetota</taxon>
        <taxon>Actinomycetes</taxon>
        <taxon>Streptosporangiales</taxon>
        <taxon>Nocardiopsidaceae</taxon>
        <taxon>Nocardiopsis</taxon>
    </lineage>
</organism>